<dbReference type="KEGG" id="des:DSOUD_2334"/>
<reference evidence="3 4" key="1">
    <citation type="submission" date="2015-07" db="EMBL/GenBank/DDBJ databases">
        <title>Isolation and Genomic Characterization of a Novel Halophilic Metal-Reducing Deltaproteobacterium from the Deep Subsurface.</title>
        <authorList>
            <person name="Badalamenti J.P."/>
            <person name="Summers Z.M."/>
            <person name="Gralnick J.A."/>
            <person name="Bond D.R."/>
        </authorList>
    </citation>
    <scope>NUCLEOTIDE SEQUENCE [LARGE SCALE GENOMIC DNA]</scope>
    <source>
        <strain evidence="3 4">WTL</strain>
    </source>
</reference>
<evidence type="ECO:0000313" key="3">
    <source>
        <dbReference type="EMBL" id="ALC17096.1"/>
    </source>
</evidence>
<feature type="domain" description="Ysc84 actin-binding" evidence="2">
    <location>
        <begin position="100"/>
        <end position="224"/>
    </location>
</feature>
<proteinExistence type="predicted"/>
<evidence type="ECO:0000256" key="1">
    <source>
        <dbReference type="SAM" id="SignalP"/>
    </source>
</evidence>
<dbReference type="InterPro" id="IPR051702">
    <property type="entry name" value="SH3_domain_YSC84-like"/>
</dbReference>
<dbReference type="RefSeq" id="WP_232426437.1">
    <property type="nucleotide sequence ID" value="NZ_CP010802.1"/>
</dbReference>
<dbReference type="AlphaFoldDB" id="A0A0M4D2B5"/>
<keyword evidence="1" id="KW-0732">Signal</keyword>
<dbReference type="EMBL" id="CP010802">
    <property type="protein sequence ID" value="ALC17096.1"/>
    <property type="molecule type" value="Genomic_DNA"/>
</dbReference>
<dbReference type="PANTHER" id="PTHR15629">
    <property type="entry name" value="SH3YL1 PROTEIN"/>
    <property type="match status" value="1"/>
</dbReference>
<dbReference type="InterPro" id="IPR007461">
    <property type="entry name" value="Ysc84_actin-binding"/>
</dbReference>
<keyword evidence="4" id="KW-1185">Reference proteome</keyword>
<evidence type="ECO:0000313" key="4">
    <source>
        <dbReference type="Proteomes" id="UP000057158"/>
    </source>
</evidence>
<feature type="chain" id="PRO_5005791781" description="Ysc84 actin-binding domain-containing protein" evidence="1">
    <location>
        <begin position="24"/>
        <end position="231"/>
    </location>
</feature>
<protein>
    <recommendedName>
        <fullName evidence="2">Ysc84 actin-binding domain-containing protein</fullName>
    </recommendedName>
</protein>
<dbReference type="Proteomes" id="UP000057158">
    <property type="component" value="Chromosome"/>
</dbReference>
<evidence type="ECO:0000259" key="2">
    <source>
        <dbReference type="Pfam" id="PF04366"/>
    </source>
</evidence>
<dbReference type="CDD" id="cd11524">
    <property type="entry name" value="SYLF"/>
    <property type="match status" value="1"/>
</dbReference>
<gene>
    <name evidence="3" type="ORF">DSOUD_2334</name>
</gene>
<dbReference type="PANTHER" id="PTHR15629:SF2">
    <property type="entry name" value="SH3 DOMAIN-CONTAINING YSC84-LIKE PROTEIN 1"/>
    <property type="match status" value="1"/>
</dbReference>
<accession>A0A0M4D2B5</accession>
<dbReference type="Pfam" id="PF04366">
    <property type="entry name" value="Ysc84"/>
    <property type="match status" value="1"/>
</dbReference>
<feature type="signal peptide" evidence="1">
    <location>
        <begin position="1"/>
        <end position="23"/>
    </location>
</feature>
<dbReference type="GO" id="GO:0035091">
    <property type="term" value="F:phosphatidylinositol binding"/>
    <property type="evidence" value="ECO:0007669"/>
    <property type="project" value="TreeGrafter"/>
</dbReference>
<name>A0A0M4D2B5_9BACT</name>
<dbReference type="PATRIC" id="fig|1603606.3.peg.2527"/>
<sequence>MKKQIWPVMLVVLCALIPVFALAAQGTETEKIDVAVEVLEQNLTIPERGIPPQLLKSAEGIAVIPGVLKVGFVVGGRYGTGVVMVRKEGAWSPPVFISLTGGSLGWQIGAQSTDLILVFKTPRSVEGMMRGKVTLGADAAVAAGPVGRQVGGATDAALKAEIYSYSRSRGLFAGVSLEGSVLQIDDEANAAFYGRKGISAGEIFAGTGIVLPPAAEKLLNALRRYDAGEGE</sequence>
<organism evidence="3 4">
    <name type="scientific">Desulfuromonas soudanensis</name>
    <dbReference type="NCBI Taxonomy" id="1603606"/>
    <lineage>
        <taxon>Bacteria</taxon>
        <taxon>Pseudomonadati</taxon>
        <taxon>Thermodesulfobacteriota</taxon>
        <taxon>Desulfuromonadia</taxon>
        <taxon>Desulfuromonadales</taxon>
        <taxon>Desulfuromonadaceae</taxon>
        <taxon>Desulfuromonas</taxon>
    </lineage>
</organism>
<dbReference type="STRING" id="1603606.DSOUD_2334"/>